<evidence type="ECO:0000313" key="2">
    <source>
        <dbReference type="Proteomes" id="UP000077266"/>
    </source>
</evidence>
<proteinExistence type="predicted"/>
<protein>
    <recommendedName>
        <fullName evidence="3">F-box domain-containing protein</fullName>
    </recommendedName>
</protein>
<dbReference type="InterPro" id="IPR032675">
    <property type="entry name" value="LRR_dom_sf"/>
</dbReference>
<keyword evidence="2" id="KW-1185">Reference proteome</keyword>
<sequence>MPRAWFAGMCHAVEAILDRVQYLSLELPDEFEDIVQAVPPRSRTTPYSSQTVTAWTFEHMLANGAPRLSHFEFTRIDVDTSIFQAPHERLSNLRTLVVERIPSLYGAKDLDELLAFLPNLEELSVWLSGGSEELLAPCAFTTVHCKLRHLRVNQPQGTAFNVITLCAVFGSIQILAIDSDSWCGTRPSKDIHNVLPIITSISLGSGICEYVARRSLDERPMRILCSTGGFGWTYLEDILNAPTFSHLTTLSFHEFFFCSHRDWSHRMQLPALPDLIRLRIMLASCRDYRVTLDEFHFADPPARTSILANCDFEWDLPALRTVHISFFLSSRCDDEYRSDCTCRPTMSLALSDICSFSPAPLRWSGSNCTALRLSGFNIVDVDADKYLCSLYTMFQEITISEQCEPECWDVDAGVWYGTQLSIFRDPLVIGS</sequence>
<reference evidence="1 2" key="1">
    <citation type="journal article" date="2016" name="Mol. Biol. Evol.">
        <title>Comparative Genomics of Early-Diverging Mushroom-Forming Fungi Provides Insights into the Origins of Lignocellulose Decay Capabilities.</title>
        <authorList>
            <person name="Nagy L.G."/>
            <person name="Riley R."/>
            <person name="Tritt A."/>
            <person name="Adam C."/>
            <person name="Daum C."/>
            <person name="Floudas D."/>
            <person name="Sun H."/>
            <person name="Yadav J.S."/>
            <person name="Pangilinan J."/>
            <person name="Larsson K.H."/>
            <person name="Matsuura K."/>
            <person name="Barry K."/>
            <person name="Labutti K."/>
            <person name="Kuo R."/>
            <person name="Ohm R.A."/>
            <person name="Bhattacharya S.S."/>
            <person name="Shirouzu T."/>
            <person name="Yoshinaga Y."/>
            <person name="Martin F.M."/>
            <person name="Grigoriev I.V."/>
            <person name="Hibbett D.S."/>
        </authorList>
    </citation>
    <scope>NUCLEOTIDE SEQUENCE [LARGE SCALE GENOMIC DNA]</scope>
    <source>
        <strain evidence="1 2">HHB12029</strain>
    </source>
</reference>
<accession>A0A165H9N0</accession>
<dbReference type="InParanoid" id="A0A165H9N0"/>
<organism evidence="1 2">
    <name type="scientific">Exidia glandulosa HHB12029</name>
    <dbReference type="NCBI Taxonomy" id="1314781"/>
    <lineage>
        <taxon>Eukaryota</taxon>
        <taxon>Fungi</taxon>
        <taxon>Dikarya</taxon>
        <taxon>Basidiomycota</taxon>
        <taxon>Agaricomycotina</taxon>
        <taxon>Agaricomycetes</taxon>
        <taxon>Auriculariales</taxon>
        <taxon>Exidiaceae</taxon>
        <taxon>Exidia</taxon>
    </lineage>
</organism>
<gene>
    <name evidence="1" type="ORF">EXIGLDRAFT_836941</name>
</gene>
<evidence type="ECO:0008006" key="3">
    <source>
        <dbReference type="Google" id="ProtNLM"/>
    </source>
</evidence>
<dbReference type="Proteomes" id="UP000077266">
    <property type="component" value="Unassembled WGS sequence"/>
</dbReference>
<name>A0A165H9N0_EXIGL</name>
<dbReference type="Gene3D" id="3.80.10.10">
    <property type="entry name" value="Ribonuclease Inhibitor"/>
    <property type="match status" value="1"/>
</dbReference>
<evidence type="ECO:0000313" key="1">
    <source>
        <dbReference type="EMBL" id="KZV91646.1"/>
    </source>
</evidence>
<dbReference type="OrthoDB" id="10650285at2759"/>
<dbReference type="AlphaFoldDB" id="A0A165H9N0"/>
<dbReference type="EMBL" id="KV426023">
    <property type="protein sequence ID" value="KZV91646.1"/>
    <property type="molecule type" value="Genomic_DNA"/>
</dbReference>